<evidence type="ECO:0000256" key="1">
    <source>
        <dbReference type="ARBA" id="ARBA00001933"/>
    </source>
</evidence>
<evidence type="ECO:0000256" key="2">
    <source>
        <dbReference type="ARBA" id="ARBA00011738"/>
    </source>
</evidence>
<protein>
    <submittedName>
        <fullName evidence="6">2,3-diaminopropionate biosynthesis protein SbnA</fullName>
    </submittedName>
</protein>
<keyword evidence="4" id="KW-0663">Pyridoxal phosphate</keyword>
<dbReference type="Gene3D" id="3.40.50.1100">
    <property type="match status" value="2"/>
</dbReference>
<feature type="domain" description="Tryptophan synthase beta chain-like PALP" evidence="5">
    <location>
        <begin position="15"/>
        <end position="284"/>
    </location>
</feature>
<dbReference type="PANTHER" id="PTHR10314">
    <property type="entry name" value="CYSTATHIONINE BETA-SYNTHASE"/>
    <property type="match status" value="1"/>
</dbReference>
<dbReference type="RefSeq" id="WP_346141420.1">
    <property type="nucleotide sequence ID" value="NZ_BAAAUA010000004.1"/>
</dbReference>
<dbReference type="SUPFAM" id="SSF53686">
    <property type="entry name" value="Tryptophan synthase beta subunit-like PLP-dependent enzymes"/>
    <property type="match status" value="1"/>
</dbReference>
<dbReference type="InterPro" id="IPR036052">
    <property type="entry name" value="TrpB-like_PALP_sf"/>
</dbReference>
<sequence length="323" mass="34542">MIQDDVFLHLGGAAQNIDLYLKMEGLNPAGSIKLKTALSMVEDAERRGVVGPGCRIVESSSGSLGIALAMVAAAKGYRFLCVTDPNTPALSVDVIRAMGSEVVQVDRPDASGGYLGSRIAFIHRLLADDAGLVWLNQYANPANWAVHDRCTAAAITAEFPDVDVLFVGTGTSGTLMGCINHFRRHSPATRIIAVDAVGSVTFGAAPEPRYIPGIGTSRRPEIFRPELVDDVVLVAEADTVRTCRWLARRYGLFAGGSTGSVVHAVLSRAPELPDGSRVVAIAPDLGERYVRTIYNDDWVADKFGPGCLKEPAEHLSELTTVRN</sequence>
<gene>
    <name evidence="6" type="primary">sbnA</name>
    <name evidence="6" type="ORF">ACFPZF_03455</name>
</gene>
<reference evidence="7" key="1">
    <citation type="journal article" date="2019" name="Int. J. Syst. Evol. Microbiol.">
        <title>The Global Catalogue of Microorganisms (GCM) 10K type strain sequencing project: providing services to taxonomists for standard genome sequencing and annotation.</title>
        <authorList>
            <consortium name="The Broad Institute Genomics Platform"/>
            <consortium name="The Broad Institute Genome Sequencing Center for Infectious Disease"/>
            <person name="Wu L."/>
            <person name="Ma J."/>
        </authorList>
    </citation>
    <scope>NUCLEOTIDE SEQUENCE [LARGE SCALE GENOMIC DNA]</scope>
    <source>
        <strain evidence="7">CGMCC 4.1622</strain>
    </source>
</reference>
<comment type="subunit">
    <text evidence="2">Homodimer.</text>
</comment>
<evidence type="ECO:0000256" key="4">
    <source>
        <dbReference type="ARBA" id="ARBA00022898"/>
    </source>
</evidence>
<dbReference type="InterPro" id="IPR050214">
    <property type="entry name" value="Cys_Synth/Cystath_Beta-Synth"/>
</dbReference>
<dbReference type="CDD" id="cd01561">
    <property type="entry name" value="CBS_like"/>
    <property type="match status" value="1"/>
</dbReference>
<name>A0ABW0V627_9ACTN</name>
<keyword evidence="7" id="KW-1185">Reference proteome</keyword>
<proteinExistence type="predicted"/>
<evidence type="ECO:0000259" key="5">
    <source>
        <dbReference type="Pfam" id="PF00291"/>
    </source>
</evidence>
<dbReference type="InterPro" id="IPR023927">
    <property type="entry name" value="SbnA"/>
</dbReference>
<accession>A0ABW0V627</accession>
<dbReference type="NCBIfam" id="TIGR03945">
    <property type="entry name" value="PLP_SbnA_fam"/>
    <property type="match status" value="1"/>
</dbReference>
<dbReference type="InterPro" id="IPR001926">
    <property type="entry name" value="TrpB-like_PALP"/>
</dbReference>
<dbReference type="Pfam" id="PF00291">
    <property type="entry name" value="PALP"/>
    <property type="match status" value="1"/>
</dbReference>
<comment type="caution">
    <text evidence="6">The sequence shown here is derived from an EMBL/GenBank/DDBJ whole genome shotgun (WGS) entry which is preliminary data.</text>
</comment>
<evidence type="ECO:0000313" key="6">
    <source>
        <dbReference type="EMBL" id="MFC5640409.1"/>
    </source>
</evidence>
<comment type="cofactor">
    <cofactor evidence="1">
        <name>pyridoxal 5'-phosphate</name>
        <dbReference type="ChEBI" id="CHEBI:597326"/>
    </cofactor>
</comment>
<keyword evidence="3" id="KW-0808">Transferase</keyword>
<organism evidence="6 7">
    <name type="scientific">Kitasatospora cinereorecta</name>
    <dbReference type="NCBI Taxonomy" id="285560"/>
    <lineage>
        <taxon>Bacteria</taxon>
        <taxon>Bacillati</taxon>
        <taxon>Actinomycetota</taxon>
        <taxon>Actinomycetes</taxon>
        <taxon>Kitasatosporales</taxon>
        <taxon>Streptomycetaceae</taxon>
        <taxon>Kitasatospora</taxon>
    </lineage>
</organism>
<evidence type="ECO:0000313" key="7">
    <source>
        <dbReference type="Proteomes" id="UP001596066"/>
    </source>
</evidence>
<evidence type="ECO:0000256" key="3">
    <source>
        <dbReference type="ARBA" id="ARBA00022679"/>
    </source>
</evidence>
<dbReference type="EMBL" id="JBHSOC010000004">
    <property type="protein sequence ID" value="MFC5640409.1"/>
    <property type="molecule type" value="Genomic_DNA"/>
</dbReference>
<dbReference type="Proteomes" id="UP001596066">
    <property type="component" value="Unassembled WGS sequence"/>
</dbReference>